<dbReference type="PANTHER" id="PTHR34046:SF19">
    <property type="entry name" value="RAPIDLY ELICITED PROTEIN, PUTATIVE-RELATED"/>
    <property type="match status" value="1"/>
</dbReference>
<sequence length="137" mass="15753">MKLVEVLGGCKDHPNNKQLPGVCPYCLRDELLKLNNNNNNYYNPTYPLPSPPPQPQLFPSYVSRRDHHRRHNSTVTDSVSSIASFNYELKRSKSIVFASKRVAIDREVNGNNRGSKKISFWSKIFKLSRKNTQEAFT</sequence>
<accession>A0ABD1N4T5</accession>
<dbReference type="AlphaFoldDB" id="A0ABD1N4T5"/>
<comment type="caution">
    <text evidence="1">The sequence shown here is derived from an EMBL/GenBank/DDBJ whole genome shotgun (WGS) entry which is preliminary data.</text>
</comment>
<evidence type="ECO:0000313" key="1">
    <source>
        <dbReference type="EMBL" id="KAL2343089.1"/>
    </source>
</evidence>
<dbReference type="Proteomes" id="UP001603857">
    <property type="component" value="Unassembled WGS sequence"/>
</dbReference>
<organism evidence="1 2">
    <name type="scientific">Flemingia macrophylla</name>
    <dbReference type="NCBI Taxonomy" id="520843"/>
    <lineage>
        <taxon>Eukaryota</taxon>
        <taxon>Viridiplantae</taxon>
        <taxon>Streptophyta</taxon>
        <taxon>Embryophyta</taxon>
        <taxon>Tracheophyta</taxon>
        <taxon>Spermatophyta</taxon>
        <taxon>Magnoliopsida</taxon>
        <taxon>eudicotyledons</taxon>
        <taxon>Gunneridae</taxon>
        <taxon>Pentapetalae</taxon>
        <taxon>rosids</taxon>
        <taxon>fabids</taxon>
        <taxon>Fabales</taxon>
        <taxon>Fabaceae</taxon>
        <taxon>Papilionoideae</taxon>
        <taxon>50 kb inversion clade</taxon>
        <taxon>NPAAA clade</taxon>
        <taxon>indigoferoid/millettioid clade</taxon>
        <taxon>Phaseoleae</taxon>
        <taxon>Flemingia</taxon>
    </lineage>
</organism>
<keyword evidence="2" id="KW-1185">Reference proteome</keyword>
<dbReference type="EMBL" id="JBGMDY010000002">
    <property type="protein sequence ID" value="KAL2343089.1"/>
    <property type="molecule type" value="Genomic_DNA"/>
</dbReference>
<name>A0ABD1N4T5_9FABA</name>
<proteinExistence type="predicted"/>
<protein>
    <submittedName>
        <fullName evidence="1">Uncharacterized protein</fullName>
    </submittedName>
</protein>
<gene>
    <name evidence="1" type="ORF">Fmac_004374</name>
</gene>
<dbReference type="InterPro" id="IPR008004">
    <property type="entry name" value="OCTOPUS-like"/>
</dbReference>
<reference evidence="1 2" key="1">
    <citation type="submission" date="2024-08" db="EMBL/GenBank/DDBJ databases">
        <title>Insights into the chromosomal genome structure of Flemingia macrophylla.</title>
        <authorList>
            <person name="Ding Y."/>
            <person name="Zhao Y."/>
            <person name="Bi W."/>
            <person name="Wu M."/>
            <person name="Zhao G."/>
            <person name="Gong Y."/>
            <person name="Li W."/>
            <person name="Zhang P."/>
        </authorList>
    </citation>
    <scope>NUCLEOTIDE SEQUENCE [LARGE SCALE GENOMIC DNA]</scope>
    <source>
        <strain evidence="1">DYQJB</strain>
        <tissue evidence="1">Leaf</tissue>
    </source>
</reference>
<evidence type="ECO:0000313" key="2">
    <source>
        <dbReference type="Proteomes" id="UP001603857"/>
    </source>
</evidence>
<dbReference type="Pfam" id="PF05340">
    <property type="entry name" value="DUF740"/>
    <property type="match status" value="1"/>
</dbReference>
<dbReference type="PANTHER" id="PTHR34046">
    <property type="entry name" value="OS06G0218800 PROTEIN"/>
    <property type="match status" value="1"/>
</dbReference>